<dbReference type="FunFam" id="2.20.28.10:FF:000019">
    <property type="entry name" value="Dna replication licensing factor mcm9 mini-chromosome maintenance deficient 9 hmcm9 mini-chromosome maintenance deficient domain-containing protein"/>
    <property type="match status" value="1"/>
</dbReference>
<comment type="caution">
    <text evidence="19">The sequence shown here is derived from an EMBL/GenBank/DDBJ whole genome shotgun (WGS) entry which is preliminary data.</text>
</comment>
<dbReference type="InterPro" id="IPR058768">
    <property type="entry name" value="MCM9_N"/>
</dbReference>
<dbReference type="SUPFAM" id="SSF50249">
    <property type="entry name" value="Nucleic acid-binding proteins"/>
    <property type="match status" value="1"/>
</dbReference>
<dbReference type="FunFam" id="3.40.50.300:FF:000671">
    <property type="entry name" value="DNA helicase MCM9 isoform X1"/>
    <property type="match status" value="1"/>
</dbReference>
<dbReference type="PANTHER" id="PTHR11630:SF48">
    <property type="entry name" value="DNA HELICASE MCM9"/>
    <property type="match status" value="1"/>
</dbReference>
<dbReference type="Pfam" id="PF00493">
    <property type="entry name" value="MCM"/>
    <property type="match status" value="1"/>
</dbReference>
<evidence type="ECO:0000256" key="9">
    <source>
        <dbReference type="ARBA" id="ARBA00022840"/>
    </source>
</evidence>
<reference evidence="19 20" key="1">
    <citation type="submission" date="2022-05" db="EMBL/GenBank/DDBJ databases">
        <title>A multi-omics perspective on studying reproductive biology in Daphnia sinensis.</title>
        <authorList>
            <person name="Jia J."/>
        </authorList>
    </citation>
    <scope>NUCLEOTIDE SEQUENCE [LARGE SCALE GENOMIC DNA]</scope>
    <source>
        <strain evidence="19 20">WSL</strain>
    </source>
</reference>
<dbReference type="GO" id="GO:0017116">
    <property type="term" value="F:single-stranded DNA helicase activity"/>
    <property type="evidence" value="ECO:0007669"/>
    <property type="project" value="TreeGrafter"/>
</dbReference>
<evidence type="ECO:0000256" key="13">
    <source>
        <dbReference type="ARBA" id="ARBA00041085"/>
    </source>
</evidence>
<dbReference type="InterPro" id="IPR018525">
    <property type="entry name" value="MCM_CS"/>
</dbReference>
<evidence type="ECO:0000256" key="16">
    <source>
        <dbReference type="RuleBase" id="RU004070"/>
    </source>
</evidence>
<comment type="similarity">
    <text evidence="2 16">Belongs to the MCM family.</text>
</comment>
<dbReference type="AlphaFoldDB" id="A0AAD5L1V8"/>
<evidence type="ECO:0000313" key="19">
    <source>
        <dbReference type="EMBL" id="KAI9564981.1"/>
    </source>
</evidence>
<dbReference type="PROSITE" id="PS50051">
    <property type="entry name" value="MCM_2"/>
    <property type="match status" value="1"/>
</dbReference>
<comment type="catalytic activity">
    <reaction evidence="15">
        <text>ATP + H2O = ADP + phosphate + H(+)</text>
        <dbReference type="Rhea" id="RHEA:13065"/>
        <dbReference type="ChEBI" id="CHEBI:15377"/>
        <dbReference type="ChEBI" id="CHEBI:15378"/>
        <dbReference type="ChEBI" id="CHEBI:30616"/>
        <dbReference type="ChEBI" id="CHEBI:43474"/>
        <dbReference type="ChEBI" id="CHEBI:456216"/>
        <dbReference type="EC" id="3.6.4.12"/>
    </reaction>
</comment>
<dbReference type="SMART" id="SM00350">
    <property type="entry name" value="MCM"/>
    <property type="match status" value="1"/>
</dbReference>
<evidence type="ECO:0000256" key="8">
    <source>
        <dbReference type="ARBA" id="ARBA00022806"/>
    </source>
</evidence>
<gene>
    <name evidence="19" type="ORF">GHT06_008722</name>
</gene>
<keyword evidence="9 16" id="KW-0067">ATP-binding</keyword>
<dbReference type="Gene3D" id="2.20.28.10">
    <property type="match status" value="1"/>
</dbReference>
<keyword evidence="5 16" id="KW-0547">Nucleotide-binding</keyword>
<evidence type="ECO:0000256" key="7">
    <source>
        <dbReference type="ARBA" id="ARBA00022801"/>
    </source>
</evidence>
<dbReference type="GO" id="GO:0042555">
    <property type="term" value="C:MCM complex"/>
    <property type="evidence" value="ECO:0007669"/>
    <property type="project" value="TreeGrafter"/>
</dbReference>
<dbReference type="PROSITE" id="PS00847">
    <property type="entry name" value="MCM_1"/>
    <property type="match status" value="1"/>
</dbReference>
<keyword evidence="8" id="KW-0347">Helicase</keyword>
<dbReference type="EMBL" id="WJBH02000001">
    <property type="protein sequence ID" value="KAI9564981.1"/>
    <property type="molecule type" value="Genomic_DNA"/>
</dbReference>
<dbReference type="GO" id="GO:0005524">
    <property type="term" value="F:ATP binding"/>
    <property type="evidence" value="ECO:0007669"/>
    <property type="project" value="UniProtKB-KW"/>
</dbReference>
<dbReference type="SMART" id="SM00382">
    <property type="entry name" value="AAA"/>
    <property type="match status" value="1"/>
</dbReference>
<evidence type="ECO:0000256" key="5">
    <source>
        <dbReference type="ARBA" id="ARBA00022741"/>
    </source>
</evidence>
<evidence type="ECO:0000256" key="2">
    <source>
        <dbReference type="ARBA" id="ARBA00008010"/>
    </source>
</evidence>
<evidence type="ECO:0000256" key="17">
    <source>
        <dbReference type="SAM" id="MobiDB-lite"/>
    </source>
</evidence>
<dbReference type="Pfam" id="PF26066">
    <property type="entry name" value="MCM9_N"/>
    <property type="match status" value="1"/>
</dbReference>
<keyword evidence="10 16" id="KW-0238">DNA-binding</keyword>
<dbReference type="InterPro" id="IPR001208">
    <property type="entry name" value="MCM_dom"/>
</dbReference>
<dbReference type="GO" id="GO:0003697">
    <property type="term" value="F:single-stranded DNA binding"/>
    <property type="evidence" value="ECO:0007669"/>
    <property type="project" value="TreeGrafter"/>
</dbReference>
<evidence type="ECO:0000256" key="14">
    <source>
        <dbReference type="ARBA" id="ARBA00042301"/>
    </source>
</evidence>
<evidence type="ECO:0000313" key="20">
    <source>
        <dbReference type="Proteomes" id="UP000820818"/>
    </source>
</evidence>
<evidence type="ECO:0000256" key="15">
    <source>
        <dbReference type="ARBA" id="ARBA00047995"/>
    </source>
</evidence>
<dbReference type="EC" id="3.6.4.12" evidence="3"/>
<evidence type="ECO:0000256" key="12">
    <source>
        <dbReference type="ARBA" id="ARBA00023242"/>
    </source>
</evidence>
<keyword evidence="11" id="KW-0234">DNA repair</keyword>
<feature type="domain" description="MCM C-terminal AAA(+) ATPase" evidence="18">
    <location>
        <begin position="309"/>
        <end position="513"/>
    </location>
</feature>
<dbReference type="GO" id="GO:0005634">
    <property type="term" value="C:nucleus"/>
    <property type="evidence" value="ECO:0007669"/>
    <property type="project" value="UniProtKB-SubCell"/>
</dbReference>
<dbReference type="InterPro" id="IPR012340">
    <property type="entry name" value="NA-bd_OB-fold"/>
</dbReference>
<organism evidence="19 20">
    <name type="scientific">Daphnia sinensis</name>
    <dbReference type="NCBI Taxonomy" id="1820382"/>
    <lineage>
        <taxon>Eukaryota</taxon>
        <taxon>Metazoa</taxon>
        <taxon>Ecdysozoa</taxon>
        <taxon>Arthropoda</taxon>
        <taxon>Crustacea</taxon>
        <taxon>Branchiopoda</taxon>
        <taxon>Diplostraca</taxon>
        <taxon>Cladocera</taxon>
        <taxon>Anomopoda</taxon>
        <taxon>Daphniidae</taxon>
        <taxon>Daphnia</taxon>
        <taxon>Daphnia similis group</taxon>
    </lineage>
</organism>
<name>A0AAD5L1V8_9CRUS</name>
<proteinExistence type="inferred from homology"/>
<dbReference type="Proteomes" id="UP000820818">
    <property type="component" value="Linkage Group LG1"/>
</dbReference>
<evidence type="ECO:0000256" key="1">
    <source>
        <dbReference type="ARBA" id="ARBA00004123"/>
    </source>
</evidence>
<dbReference type="Gene3D" id="2.40.50.140">
    <property type="entry name" value="Nucleic acid-binding proteins"/>
    <property type="match status" value="1"/>
</dbReference>
<dbReference type="SUPFAM" id="SSF52540">
    <property type="entry name" value="P-loop containing nucleoside triphosphate hydrolases"/>
    <property type="match status" value="1"/>
</dbReference>
<accession>A0AAD5L1V8</accession>
<protein>
    <recommendedName>
        <fullName evidence="13">DNA helicase MCM9</fullName>
        <ecNumber evidence="3">3.6.4.12</ecNumber>
    </recommendedName>
    <alternativeName>
        <fullName evidence="14">Minichromosome maintenance 9</fullName>
    </alternativeName>
</protein>
<dbReference type="GO" id="GO:0000724">
    <property type="term" value="P:double-strand break repair via homologous recombination"/>
    <property type="evidence" value="ECO:0007669"/>
    <property type="project" value="TreeGrafter"/>
</dbReference>
<dbReference type="GO" id="GO:0016787">
    <property type="term" value="F:hydrolase activity"/>
    <property type="evidence" value="ECO:0007669"/>
    <property type="project" value="UniProtKB-KW"/>
</dbReference>
<dbReference type="InterPro" id="IPR003593">
    <property type="entry name" value="AAA+_ATPase"/>
</dbReference>
<evidence type="ECO:0000256" key="4">
    <source>
        <dbReference type="ARBA" id="ARBA00022705"/>
    </source>
</evidence>
<dbReference type="Pfam" id="PF17207">
    <property type="entry name" value="MCM_OB"/>
    <property type="match status" value="1"/>
</dbReference>
<dbReference type="InterPro" id="IPR027417">
    <property type="entry name" value="P-loop_NTPase"/>
</dbReference>
<evidence type="ECO:0000256" key="3">
    <source>
        <dbReference type="ARBA" id="ARBA00012551"/>
    </source>
</evidence>
<sequence>MMNLTDSTVTSRSNLSELVIEYVLNQHRQDLISILEAEDVEVHYSVVVHFVLLLETYPKLCEAILSNSSKYLPLFDVALVKATKMLQKSLELDKQMELVPKANIHFRVTGLPHCPEVHRSTMPKLKDDGKFLCIQGTVIRTTQQRVLEYQKEFKCKKCGHEFLVKADYDQYYIIKTPPQCPNPTKCKSTAYQPLEKSTPTYRKDYQEIKLQEPVHKLAIGTVPTSLWVTLEDDLVDRCKPGDDIIVCGLVRRRWQPFVRDQRSVLELVLKGNFIEVVNEAKVSNNAVNEELNDGFKTFWLKYAACPLVGRNIILSSFSPQIYGLYIVKLAAAIVLAGGVTRKDDSGTKARGESHLLLVGDPGAGKSQILKYICKLSPRSVLTTGIGTTSAGLTVSAAKDSGLWHLEAGALVLADGGVCCIDEFSSIQERDRASIHEAMEQQTISVAKAGMVCKLNTRCSIIAATNAKGGHYDTSLNLSVNAGLASPLLSRFDLILVLIDSKDYAWDQIVARHILNGNDTSNGDTALWSFEMMKSYFGIIKNLRPMLTPDANRVLSKYYYAQRQADDRNAARTTVRMLESMIRLAQGHARLMFREEVNVMDAVVVVTLMESSMQSAALISADNCLHSSFPVDAMLEYQHQVELVLKRLGLEDLLTSEKKCLNETAALPTDNDTNHPFPFDKNSASNDIHIAQTQAILANIQRQNHNETCFSEDEQNESGVKRKPSSNGKQSRSKRIKFSEDDIPPSSTSEGGYFDSHMTSNTQEDSSHHLKTMQTRKNRIEVITHDSSELSNSNVDQRNESWEEISSVIGSPVISSTIKETSVAKSKLSIFKYQRDESEEDDTIFDL</sequence>
<dbReference type="PRINTS" id="PR01657">
    <property type="entry name" value="MCMFAMILY"/>
</dbReference>
<dbReference type="PANTHER" id="PTHR11630">
    <property type="entry name" value="DNA REPLICATION LICENSING FACTOR MCM FAMILY MEMBER"/>
    <property type="match status" value="1"/>
</dbReference>
<dbReference type="Gene3D" id="3.40.50.300">
    <property type="entry name" value="P-loop containing nucleotide triphosphate hydrolases"/>
    <property type="match status" value="1"/>
</dbReference>
<dbReference type="InterPro" id="IPR031327">
    <property type="entry name" value="MCM"/>
</dbReference>
<evidence type="ECO:0000256" key="11">
    <source>
        <dbReference type="ARBA" id="ARBA00023204"/>
    </source>
</evidence>
<keyword evidence="6" id="KW-0227">DNA damage</keyword>
<dbReference type="InterPro" id="IPR041562">
    <property type="entry name" value="MCM_lid"/>
</dbReference>
<evidence type="ECO:0000256" key="10">
    <source>
        <dbReference type="ARBA" id="ARBA00023125"/>
    </source>
</evidence>
<dbReference type="GO" id="GO:0006260">
    <property type="term" value="P:DNA replication"/>
    <property type="evidence" value="ECO:0007669"/>
    <property type="project" value="InterPro"/>
</dbReference>
<evidence type="ECO:0000259" key="18">
    <source>
        <dbReference type="PROSITE" id="PS50051"/>
    </source>
</evidence>
<dbReference type="InterPro" id="IPR033762">
    <property type="entry name" value="MCM_OB"/>
</dbReference>
<dbReference type="Pfam" id="PF17855">
    <property type="entry name" value="MCM_lid"/>
    <property type="match status" value="1"/>
</dbReference>
<feature type="region of interest" description="Disordered" evidence="17">
    <location>
        <begin position="709"/>
        <end position="772"/>
    </location>
</feature>
<evidence type="ECO:0000256" key="6">
    <source>
        <dbReference type="ARBA" id="ARBA00022763"/>
    </source>
</evidence>
<comment type="subcellular location">
    <subcellularLocation>
        <location evidence="1">Nucleus</location>
    </subcellularLocation>
</comment>
<keyword evidence="20" id="KW-1185">Reference proteome</keyword>
<keyword evidence="12" id="KW-0539">Nucleus</keyword>
<keyword evidence="4" id="KW-0235">DNA replication</keyword>
<keyword evidence="7" id="KW-0378">Hydrolase</keyword>